<proteinExistence type="predicted"/>
<dbReference type="Gene3D" id="3.10.450.50">
    <property type="match status" value="1"/>
</dbReference>
<comment type="caution">
    <text evidence="2">The sequence shown here is derived from an EMBL/GenBank/DDBJ whole genome shotgun (WGS) entry which is preliminary data.</text>
</comment>
<keyword evidence="3" id="KW-1185">Reference proteome</keyword>
<gene>
    <name evidence="2" type="ORF">IEE83_18780</name>
</gene>
<evidence type="ECO:0000259" key="1">
    <source>
        <dbReference type="Pfam" id="PF12680"/>
    </source>
</evidence>
<dbReference type="SUPFAM" id="SSF54427">
    <property type="entry name" value="NTF2-like"/>
    <property type="match status" value="1"/>
</dbReference>
<dbReference type="Proteomes" id="UP000634134">
    <property type="component" value="Unassembled WGS sequence"/>
</dbReference>
<dbReference type="RefSeq" id="WP_194122027.1">
    <property type="nucleotide sequence ID" value="NZ_JACYGY010000001.1"/>
</dbReference>
<accession>A0ABR9WEK9</accession>
<dbReference type="InterPro" id="IPR032710">
    <property type="entry name" value="NTF2-like_dom_sf"/>
</dbReference>
<sequence length="122" mass="13944">MENQHKTSDNKAREVVLAYIKALNDEDFEAARKLVNHDLTFDGVLGKRDGADAYFKDMEKMKFKYKVHKVFSDGNDVCLFYDVDMGSATALTSGWYHLKYGKISSLKVIFDPRPILEASNKK</sequence>
<feature type="domain" description="SnoaL-like" evidence="1">
    <location>
        <begin position="16"/>
        <end position="97"/>
    </location>
</feature>
<evidence type="ECO:0000313" key="3">
    <source>
        <dbReference type="Proteomes" id="UP000634134"/>
    </source>
</evidence>
<protein>
    <submittedName>
        <fullName evidence="2">Nuclear transport factor 2 family protein</fullName>
    </submittedName>
</protein>
<dbReference type="InterPro" id="IPR037401">
    <property type="entry name" value="SnoaL-like"/>
</dbReference>
<dbReference type="EMBL" id="JACYGY010000001">
    <property type="protein sequence ID" value="MBE9463933.1"/>
    <property type="molecule type" value="Genomic_DNA"/>
</dbReference>
<reference evidence="3" key="1">
    <citation type="submission" date="2023-07" db="EMBL/GenBank/DDBJ databases">
        <title>Dyadobacter sp. nov 'subterranea' isolated from contaminted grondwater.</title>
        <authorList>
            <person name="Szabo I."/>
            <person name="Al-Omari J."/>
            <person name="Szerdahelyi S.G."/>
            <person name="Rado J."/>
        </authorList>
    </citation>
    <scope>NUCLEOTIDE SEQUENCE [LARGE SCALE GENOMIC DNA]</scope>
    <source>
        <strain evidence="3">UP-52</strain>
    </source>
</reference>
<name>A0ABR9WEK9_9BACT</name>
<organism evidence="2 3">
    <name type="scientific">Dyadobacter subterraneus</name>
    <dbReference type="NCBI Taxonomy" id="2773304"/>
    <lineage>
        <taxon>Bacteria</taxon>
        <taxon>Pseudomonadati</taxon>
        <taxon>Bacteroidota</taxon>
        <taxon>Cytophagia</taxon>
        <taxon>Cytophagales</taxon>
        <taxon>Spirosomataceae</taxon>
        <taxon>Dyadobacter</taxon>
    </lineage>
</organism>
<evidence type="ECO:0000313" key="2">
    <source>
        <dbReference type="EMBL" id="MBE9463933.1"/>
    </source>
</evidence>
<dbReference type="Pfam" id="PF12680">
    <property type="entry name" value="SnoaL_2"/>
    <property type="match status" value="1"/>
</dbReference>